<comment type="caution">
    <text evidence="1">The sequence shown here is derived from an EMBL/GenBank/DDBJ whole genome shotgun (WGS) entry which is preliminary data.</text>
</comment>
<keyword evidence="2" id="KW-1185">Reference proteome</keyword>
<sequence>MSTGSISLSSKDFSASCLPNTVVISGTKMSRAKRQKRQRLSSKKRRARKRDIEFWHRAIERPDTKPVDRLVAHLSHIEHRSWKEVQEIVVQRTGIFNKIPAMQMKMTRLKEKAEAEFASSSSVLSVSIGEEFPLKEAQWPFENGTIQEANSDGYVWQPNLLENRTSWNWGAINQPFCQELFSSWTCESNAMYEQNLAWNSLIVPQVEWATSGKMLSKELWTQPDSSCTYYMPGISCSLQTGSISGLEWGYESQSRKYPPEYDRYTRLSCPDIEADVSMNLRS</sequence>
<gene>
    <name evidence="1" type="ORF">EV44_g3148</name>
</gene>
<proteinExistence type="predicted"/>
<accession>A0A0B1PCN5</accession>
<dbReference type="HOGENOM" id="CLU_987631_0_0_1"/>
<protein>
    <submittedName>
        <fullName evidence="1">Uncharacterized protein</fullName>
    </submittedName>
</protein>
<evidence type="ECO:0000313" key="1">
    <source>
        <dbReference type="EMBL" id="KHJ35115.1"/>
    </source>
</evidence>
<dbReference type="Proteomes" id="UP000030854">
    <property type="component" value="Unassembled WGS sequence"/>
</dbReference>
<dbReference type="EMBL" id="JNVN01000521">
    <property type="protein sequence ID" value="KHJ35115.1"/>
    <property type="molecule type" value="Genomic_DNA"/>
</dbReference>
<dbReference type="AlphaFoldDB" id="A0A0B1PCN5"/>
<reference evidence="1 2" key="1">
    <citation type="journal article" date="2014" name="BMC Genomics">
        <title>Adaptive genomic structural variation in the grape powdery mildew pathogen, Erysiphe necator.</title>
        <authorList>
            <person name="Jones L."/>
            <person name="Riaz S."/>
            <person name="Morales-Cruz A."/>
            <person name="Amrine K.C."/>
            <person name="McGuire B."/>
            <person name="Gubler W.D."/>
            <person name="Walker M.A."/>
            <person name="Cantu D."/>
        </authorList>
    </citation>
    <scope>NUCLEOTIDE SEQUENCE [LARGE SCALE GENOMIC DNA]</scope>
    <source>
        <strain evidence="2">c</strain>
    </source>
</reference>
<evidence type="ECO:0000313" key="2">
    <source>
        <dbReference type="Proteomes" id="UP000030854"/>
    </source>
</evidence>
<organism evidence="1 2">
    <name type="scientific">Uncinula necator</name>
    <name type="common">Grape powdery mildew</name>
    <dbReference type="NCBI Taxonomy" id="52586"/>
    <lineage>
        <taxon>Eukaryota</taxon>
        <taxon>Fungi</taxon>
        <taxon>Dikarya</taxon>
        <taxon>Ascomycota</taxon>
        <taxon>Pezizomycotina</taxon>
        <taxon>Leotiomycetes</taxon>
        <taxon>Erysiphales</taxon>
        <taxon>Erysiphaceae</taxon>
        <taxon>Erysiphe</taxon>
    </lineage>
</organism>
<name>A0A0B1PCN5_UNCNE</name>